<gene>
    <name evidence="1" type="ORF">ERS852494_02667</name>
</gene>
<dbReference type="EMBL" id="CZAI01000006">
    <property type="protein sequence ID" value="CUP62317.1"/>
    <property type="molecule type" value="Genomic_DNA"/>
</dbReference>
<reference evidence="1 2" key="1">
    <citation type="submission" date="2015-09" db="EMBL/GenBank/DDBJ databases">
        <authorList>
            <consortium name="Pathogen Informatics"/>
        </authorList>
    </citation>
    <scope>NUCLEOTIDE SEQUENCE [LARGE SCALE GENOMIC DNA]</scope>
    <source>
        <strain evidence="1 2">2789STDY5834880</strain>
    </source>
</reference>
<sequence length="40" mass="4315">MGNLDFVAIDLETATSHRNSICEIGIVKNSIVIESKLILG</sequence>
<organism evidence="1 2">
    <name type="scientific">Bacteroides caccae</name>
    <dbReference type="NCBI Taxonomy" id="47678"/>
    <lineage>
        <taxon>Bacteria</taxon>
        <taxon>Pseudomonadati</taxon>
        <taxon>Bacteroidota</taxon>
        <taxon>Bacteroidia</taxon>
        <taxon>Bacteroidales</taxon>
        <taxon>Bacteroidaceae</taxon>
        <taxon>Bacteroides</taxon>
    </lineage>
</organism>
<dbReference type="Proteomes" id="UP000095657">
    <property type="component" value="Unassembled WGS sequence"/>
</dbReference>
<name>A0A174PT72_9BACE</name>
<evidence type="ECO:0000313" key="1">
    <source>
        <dbReference type="EMBL" id="CUP62317.1"/>
    </source>
</evidence>
<dbReference type="STRING" id="47678.ERS852494_02667"/>
<accession>A0A174PT72</accession>
<evidence type="ECO:0000313" key="2">
    <source>
        <dbReference type="Proteomes" id="UP000095657"/>
    </source>
</evidence>
<protein>
    <submittedName>
        <fullName evidence="1">DNA polymerase III subunit epsilon</fullName>
    </submittedName>
</protein>
<proteinExistence type="predicted"/>
<dbReference type="AlphaFoldDB" id="A0A174PT72"/>